<gene>
    <name evidence="4" type="ORF">BcepSaruman_132</name>
</gene>
<dbReference type="PANTHER" id="PTHR43046">
    <property type="entry name" value="GDP-MANNOSE MANNOSYL HYDROLASE"/>
    <property type="match status" value="1"/>
</dbReference>
<reference evidence="4 5" key="1">
    <citation type="submission" date="2019-02" db="EMBL/GenBank/DDBJ databases">
        <title>Complete genome sequence of Burkholderia cenocepacia phage BcepSaruman.</title>
        <authorList>
            <person name="Park K."/>
            <person name="Liu M."/>
            <person name="Gill J."/>
        </authorList>
    </citation>
    <scope>NUCLEOTIDE SEQUENCE [LARGE SCALE GENOMIC DNA]</scope>
</reference>
<proteinExistence type="predicted"/>
<sequence length="153" mass="16812">MTIPKHIAGAACVLIDRATGDVLLQHRIKEPGSDFFVLPGGVIEDGEDPKDAIIREVREEVGVELRATDLMAMHFASDTHISGDGLIMLYYAAVIDREAPVNREPHKCSSIFWSTNPMIDMIDHGKYWGNDMAAIARCIGVRNAYSGAIEQDS</sequence>
<name>A0A4D5ZC08_9CAUD</name>
<dbReference type="SUPFAM" id="SSF55811">
    <property type="entry name" value="Nudix"/>
    <property type="match status" value="1"/>
</dbReference>
<dbReference type="PROSITE" id="PS51462">
    <property type="entry name" value="NUDIX"/>
    <property type="match status" value="1"/>
</dbReference>
<dbReference type="CDD" id="cd02883">
    <property type="entry name" value="NUDIX_Hydrolase"/>
    <property type="match status" value="1"/>
</dbReference>
<evidence type="ECO:0000256" key="1">
    <source>
        <dbReference type="ARBA" id="ARBA00001946"/>
    </source>
</evidence>
<dbReference type="InterPro" id="IPR000086">
    <property type="entry name" value="NUDIX_hydrolase_dom"/>
</dbReference>
<keyword evidence="5" id="KW-1185">Reference proteome</keyword>
<dbReference type="Pfam" id="PF00293">
    <property type="entry name" value="NUDIX"/>
    <property type="match status" value="1"/>
</dbReference>
<evidence type="ECO:0000313" key="5">
    <source>
        <dbReference type="Proteomes" id="UP000296455"/>
    </source>
</evidence>
<dbReference type="PRINTS" id="PR00502">
    <property type="entry name" value="NUDIXFAMILY"/>
</dbReference>
<accession>A0A4D5ZC08</accession>
<dbReference type="EMBL" id="MK552140">
    <property type="protein sequence ID" value="QBX06545.1"/>
    <property type="molecule type" value="Genomic_DNA"/>
</dbReference>
<evidence type="ECO:0000313" key="4">
    <source>
        <dbReference type="EMBL" id="QBX06545.1"/>
    </source>
</evidence>
<evidence type="ECO:0000259" key="3">
    <source>
        <dbReference type="PROSITE" id="PS51462"/>
    </source>
</evidence>
<comment type="cofactor">
    <cofactor evidence="1">
        <name>Mg(2+)</name>
        <dbReference type="ChEBI" id="CHEBI:18420"/>
    </cofactor>
</comment>
<dbReference type="Proteomes" id="UP000296455">
    <property type="component" value="Segment"/>
</dbReference>
<dbReference type="InterPro" id="IPR015797">
    <property type="entry name" value="NUDIX_hydrolase-like_dom_sf"/>
</dbReference>
<feature type="domain" description="Nudix hydrolase" evidence="3">
    <location>
        <begin position="5"/>
        <end position="135"/>
    </location>
</feature>
<protein>
    <submittedName>
        <fullName evidence="4">NUDIX hydrolase</fullName>
    </submittedName>
</protein>
<dbReference type="InterPro" id="IPR020084">
    <property type="entry name" value="NUDIX_hydrolase_CS"/>
</dbReference>
<dbReference type="GO" id="GO:0016787">
    <property type="term" value="F:hydrolase activity"/>
    <property type="evidence" value="ECO:0007669"/>
    <property type="project" value="UniProtKB-KW"/>
</dbReference>
<keyword evidence="2 4" id="KW-0378">Hydrolase</keyword>
<organism evidence="4 5">
    <name type="scientific">Burkholderia phage BcepSaruman</name>
    <dbReference type="NCBI Taxonomy" id="2530032"/>
    <lineage>
        <taxon>Viruses</taxon>
        <taxon>Duplodnaviria</taxon>
        <taxon>Heunggongvirae</taxon>
        <taxon>Uroviricota</taxon>
        <taxon>Caudoviricetes</taxon>
        <taxon>Sarumanvirus</taxon>
        <taxon>Sarumanvirus bcepsaruman</taxon>
    </lineage>
</organism>
<dbReference type="InterPro" id="IPR020476">
    <property type="entry name" value="Nudix_hydrolase"/>
</dbReference>
<dbReference type="PANTHER" id="PTHR43046:SF14">
    <property type="entry name" value="MUTT_NUDIX FAMILY PROTEIN"/>
    <property type="match status" value="1"/>
</dbReference>
<dbReference type="PROSITE" id="PS00893">
    <property type="entry name" value="NUDIX_BOX"/>
    <property type="match status" value="1"/>
</dbReference>
<evidence type="ECO:0000256" key="2">
    <source>
        <dbReference type="ARBA" id="ARBA00022801"/>
    </source>
</evidence>
<dbReference type="Gene3D" id="3.90.79.10">
    <property type="entry name" value="Nucleoside Triphosphate Pyrophosphohydrolase"/>
    <property type="match status" value="1"/>
</dbReference>